<sequence>MMSLLRLLFALVTLTGLTLAQNSFSCANNDRTVITDSSGIQYILRCAADTAQPSFFSEATTEGFNACFSKCSSNCVFYNNRCWPCAAFTFMASGSGYPIGTGPGTCYYKEPASPGYSGFSRDGNSALVSAIKTQNYPPVPPAYQCPAQDLNVVTDPNTGYQYVLGCGRETYGGSQGDPLGVADSFNDCFSLCATFPGPGNCTAFTYSGGVNGVGSGTCYFKNVNSYWLAGSSTLVGGSHLDQVIRYERYSGSQYTLIFPTTTTTTSRVSSTTTTTSTTRTTTTTTSSSSRTSAVASSASRRQYCNQLFNGGPVVYCDM</sequence>
<protein>
    <recommendedName>
        <fullName evidence="5">Apple domain-containing protein</fullName>
    </recommendedName>
</protein>
<evidence type="ECO:0000256" key="2">
    <source>
        <dbReference type="SAM" id="SignalP"/>
    </source>
</evidence>
<proteinExistence type="predicted"/>
<dbReference type="Proteomes" id="UP000070133">
    <property type="component" value="Unassembled WGS sequence"/>
</dbReference>
<organism evidence="3 4">
    <name type="scientific">Pseudocercospora eumusae</name>
    <dbReference type="NCBI Taxonomy" id="321146"/>
    <lineage>
        <taxon>Eukaryota</taxon>
        <taxon>Fungi</taxon>
        <taxon>Dikarya</taxon>
        <taxon>Ascomycota</taxon>
        <taxon>Pezizomycotina</taxon>
        <taxon>Dothideomycetes</taxon>
        <taxon>Dothideomycetidae</taxon>
        <taxon>Mycosphaerellales</taxon>
        <taxon>Mycosphaerellaceae</taxon>
        <taxon>Pseudocercospora</taxon>
    </lineage>
</organism>
<evidence type="ECO:0008006" key="5">
    <source>
        <dbReference type="Google" id="ProtNLM"/>
    </source>
</evidence>
<keyword evidence="4" id="KW-1185">Reference proteome</keyword>
<dbReference type="OrthoDB" id="3944336at2759"/>
<dbReference type="EMBL" id="LFZN01000437">
    <property type="protein sequence ID" value="KXS93601.1"/>
    <property type="molecule type" value="Genomic_DNA"/>
</dbReference>
<keyword evidence="2" id="KW-0732">Signal</keyword>
<evidence type="ECO:0000256" key="1">
    <source>
        <dbReference type="SAM" id="MobiDB-lite"/>
    </source>
</evidence>
<comment type="caution">
    <text evidence="3">The sequence shown here is derived from an EMBL/GenBank/DDBJ whole genome shotgun (WGS) entry which is preliminary data.</text>
</comment>
<feature type="chain" id="PRO_5007806156" description="Apple domain-containing protein" evidence="2">
    <location>
        <begin position="21"/>
        <end position="318"/>
    </location>
</feature>
<dbReference type="AlphaFoldDB" id="A0A139GTU2"/>
<feature type="region of interest" description="Disordered" evidence="1">
    <location>
        <begin position="266"/>
        <end position="293"/>
    </location>
</feature>
<evidence type="ECO:0000313" key="3">
    <source>
        <dbReference type="EMBL" id="KXS93601.1"/>
    </source>
</evidence>
<gene>
    <name evidence="3" type="ORF">AC578_4838</name>
</gene>
<feature type="signal peptide" evidence="2">
    <location>
        <begin position="1"/>
        <end position="20"/>
    </location>
</feature>
<accession>A0A139GTU2</accession>
<reference evidence="3 4" key="1">
    <citation type="submission" date="2015-07" db="EMBL/GenBank/DDBJ databases">
        <title>Comparative genomics of the Sigatoka disease complex on banana suggests a link between parallel evolutionary changes in Pseudocercospora fijiensis and Pseudocercospora eumusae and increased virulence on the banana host.</title>
        <authorList>
            <person name="Chang T.-C."/>
            <person name="Salvucci A."/>
            <person name="Crous P.W."/>
            <person name="Stergiopoulos I."/>
        </authorList>
    </citation>
    <scope>NUCLEOTIDE SEQUENCE [LARGE SCALE GENOMIC DNA]</scope>
    <source>
        <strain evidence="3 4">CBS 114824</strain>
    </source>
</reference>
<evidence type="ECO:0000313" key="4">
    <source>
        <dbReference type="Proteomes" id="UP000070133"/>
    </source>
</evidence>
<name>A0A139GTU2_9PEZI</name>